<dbReference type="SUPFAM" id="SSF51294">
    <property type="entry name" value="Hedgehog/intein (Hint) domain"/>
    <property type="match status" value="1"/>
</dbReference>
<name>A0ABT8D6I3_9RHOB</name>
<organism evidence="2 3">
    <name type="scientific">Paracoccus cavernae</name>
    <dbReference type="NCBI Taxonomy" id="1571207"/>
    <lineage>
        <taxon>Bacteria</taxon>
        <taxon>Pseudomonadati</taxon>
        <taxon>Pseudomonadota</taxon>
        <taxon>Alphaproteobacteria</taxon>
        <taxon>Rhodobacterales</taxon>
        <taxon>Paracoccaceae</taxon>
        <taxon>Paracoccus</taxon>
    </lineage>
</organism>
<dbReference type="InterPro" id="IPR028992">
    <property type="entry name" value="Hedgehog/Intein_dom"/>
</dbReference>
<accession>A0ABT8D6I3</accession>
<dbReference type="Proteomes" id="UP001243846">
    <property type="component" value="Unassembled WGS sequence"/>
</dbReference>
<proteinExistence type="predicted"/>
<evidence type="ECO:0000313" key="2">
    <source>
        <dbReference type="EMBL" id="MDN3711531.1"/>
    </source>
</evidence>
<keyword evidence="3" id="KW-1185">Reference proteome</keyword>
<dbReference type="InterPro" id="IPR036844">
    <property type="entry name" value="Hint_dom_sf"/>
</dbReference>
<evidence type="ECO:0000259" key="1">
    <source>
        <dbReference type="Pfam" id="PF13403"/>
    </source>
</evidence>
<gene>
    <name evidence="2" type="ORF">QWZ10_06330</name>
</gene>
<comment type="caution">
    <text evidence="2">The sequence shown here is derived from an EMBL/GenBank/DDBJ whole genome shotgun (WGS) entry which is preliminary data.</text>
</comment>
<reference evidence="3" key="1">
    <citation type="journal article" date="2019" name="Int. J. Syst. Evol. Microbiol.">
        <title>The Global Catalogue of Microorganisms (GCM) 10K type strain sequencing project: providing services to taxonomists for standard genome sequencing and annotation.</title>
        <authorList>
            <consortium name="The Broad Institute Genomics Platform"/>
            <consortium name="The Broad Institute Genome Sequencing Center for Infectious Disease"/>
            <person name="Wu L."/>
            <person name="Ma J."/>
        </authorList>
    </citation>
    <scope>NUCLEOTIDE SEQUENCE [LARGE SCALE GENOMIC DNA]</scope>
    <source>
        <strain evidence="3">CECT 8482</strain>
    </source>
</reference>
<evidence type="ECO:0000313" key="3">
    <source>
        <dbReference type="Proteomes" id="UP001243846"/>
    </source>
</evidence>
<dbReference type="EMBL" id="JAUFRC010000001">
    <property type="protein sequence ID" value="MDN3711531.1"/>
    <property type="molecule type" value="Genomic_DNA"/>
</dbReference>
<dbReference type="Pfam" id="PF13403">
    <property type="entry name" value="Hint_2"/>
    <property type="match status" value="1"/>
</dbReference>
<protein>
    <submittedName>
        <fullName evidence="2">Hint domain-containing protein</fullName>
    </submittedName>
</protein>
<feature type="domain" description="Hedgehog/Intein (Hint)" evidence="1">
    <location>
        <begin position="19"/>
        <end position="165"/>
    </location>
</feature>
<sequence>MDVLATPRADIQSPHAPVPSFAAGSLIRTDRGKIAVEALSVGEMVLTLDNGFQPLRWIGMRKIDAATLVANPALRPIRIRAGVLGRNLPEQDLLVSPQHRVLARSRIAARLFGTSEVLVAAKQLLQLPGVDIAAEFEAVTYVQLLFDRHEIIYSNGAQTESLYTGAEALNSVDPAARTEILTIFPELRDNMDAALSARPMVSGRDGRKLTVRHVQNRCDLVS</sequence>